<feature type="domain" description="Ig-like" evidence="13">
    <location>
        <begin position="1061"/>
        <end position="1140"/>
    </location>
</feature>
<evidence type="ECO:0000256" key="8">
    <source>
        <dbReference type="ARBA" id="ARBA00023157"/>
    </source>
</evidence>
<dbReference type="Gene3D" id="2.60.40.10">
    <property type="entry name" value="Immunoglobulins"/>
    <property type="match status" value="12"/>
</dbReference>
<proteinExistence type="predicted"/>
<dbReference type="InterPro" id="IPR003598">
    <property type="entry name" value="Ig_sub2"/>
</dbReference>
<feature type="domain" description="Ig-like" evidence="13">
    <location>
        <begin position="643"/>
        <end position="715"/>
    </location>
</feature>
<feature type="region of interest" description="Disordered" evidence="11">
    <location>
        <begin position="1041"/>
        <end position="1062"/>
    </location>
</feature>
<evidence type="ECO:0000259" key="13">
    <source>
        <dbReference type="PROSITE" id="PS50835"/>
    </source>
</evidence>
<feature type="compositionally biased region" description="Pro residues" evidence="11">
    <location>
        <begin position="1049"/>
        <end position="1060"/>
    </location>
</feature>
<evidence type="ECO:0000256" key="10">
    <source>
        <dbReference type="ARBA" id="ARBA00023319"/>
    </source>
</evidence>
<comment type="subcellular location">
    <subcellularLocation>
        <location evidence="1">Cell membrane</location>
        <topology evidence="1">Single-pass membrane protein</topology>
    </subcellularLocation>
</comment>
<comment type="caution">
    <text evidence="14">The sequence shown here is derived from an EMBL/GenBank/DDBJ whole genome shotgun (WGS) entry which is preliminary data.</text>
</comment>
<evidence type="ECO:0000256" key="11">
    <source>
        <dbReference type="SAM" id="MobiDB-lite"/>
    </source>
</evidence>
<dbReference type="GO" id="GO:0002764">
    <property type="term" value="P:immune response-regulating signaling pathway"/>
    <property type="evidence" value="ECO:0007669"/>
    <property type="project" value="TreeGrafter"/>
</dbReference>
<keyword evidence="4" id="KW-0732">Signal</keyword>
<dbReference type="FunFam" id="2.60.40.10:FF:000049">
    <property type="entry name" value="Leukocyte immunoglobulin-like receptor subfamily B member 1"/>
    <property type="match status" value="12"/>
</dbReference>
<evidence type="ECO:0000256" key="12">
    <source>
        <dbReference type="SAM" id="Phobius"/>
    </source>
</evidence>
<feature type="domain" description="Ig-like" evidence="13">
    <location>
        <begin position="1263"/>
        <end position="1346"/>
    </location>
</feature>
<dbReference type="PANTHER" id="PTHR11738:SF179">
    <property type="entry name" value="LEUKOCYTE IMMUNOGLOBULIN-LIKE RECEPTOR SUBFAMILY A MEMBER 5"/>
    <property type="match status" value="1"/>
</dbReference>
<feature type="transmembrane region" description="Helical" evidence="12">
    <location>
        <begin position="1374"/>
        <end position="1400"/>
    </location>
</feature>
<evidence type="ECO:0000256" key="5">
    <source>
        <dbReference type="ARBA" id="ARBA00022737"/>
    </source>
</evidence>
<feature type="region of interest" description="Disordered" evidence="11">
    <location>
        <begin position="371"/>
        <end position="393"/>
    </location>
</feature>
<feature type="transmembrane region" description="Helical" evidence="12">
    <location>
        <begin position="942"/>
        <end position="966"/>
    </location>
</feature>
<dbReference type="PANTHER" id="PTHR11738">
    <property type="entry name" value="MHC CLASS I NK CELL RECEPTOR"/>
    <property type="match status" value="1"/>
</dbReference>
<feature type="domain" description="Ig-like" evidence="13">
    <location>
        <begin position="235"/>
        <end position="307"/>
    </location>
</feature>
<dbReference type="SMART" id="SM00408">
    <property type="entry name" value="IGc2"/>
    <property type="match status" value="8"/>
</dbReference>
<dbReference type="SUPFAM" id="SSF48726">
    <property type="entry name" value="Immunoglobulin"/>
    <property type="match status" value="12"/>
</dbReference>
<feature type="region of interest" description="Disordered" evidence="11">
    <location>
        <begin position="1472"/>
        <end position="1505"/>
    </location>
</feature>
<feature type="region of interest" description="Disordered" evidence="11">
    <location>
        <begin position="107"/>
        <end position="148"/>
    </location>
</feature>
<organism evidence="14 15">
    <name type="scientific">Ovis aries</name>
    <name type="common">Sheep</name>
    <dbReference type="NCBI Taxonomy" id="9940"/>
    <lineage>
        <taxon>Eukaryota</taxon>
        <taxon>Metazoa</taxon>
        <taxon>Chordata</taxon>
        <taxon>Craniata</taxon>
        <taxon>Vertebrata</taxon>
        <taxon>Euteleostomi</taxon>
        <taxon>Mammalia</taxon>
        <taxon>Eutheria</taxon>
        <taxon>Laurasiatheria</taxon>
        <taxon>Artiodactyla</taxon>
        <taxon>Ruminantia</taxon>
        <taxon>Pecora</taxon>
        <taxon>Bovidae</taxon>
        <taxon>Caprinae</taxon>
        <taxon>Ovis</taxon>
    </lineage>
</organism>
<evidence type="ECO:0000256" key="4">
    <source>
        <dbReference type="ARBA" id="ARBA00022729"/>
    </source>
</evidence>
<keyword evidence="7 12" id="KW-0472">Membrane</keyword>
<feature type="compositionally biased region" description="Basic and acidic residues" evidence="11">
    <location>
        <begin position="973"/>
        <end position="989"/>
    </location>
</feature>
<dbReference type="InterPro" id="IPR007110">
    <property type="entry name" value="Ig-like_dom"/>
</dbReference>
<evidence type="ECO:0000256" key="3">
    <source>
        <dbReference type="ARBA" id="ARBA00022692"/>
    </source>
</evidence>
<dbReference type="Pfam" id="PF00047">
    <property type="entry name" value="ig"/>
    <property type="match status" value="2"/>
</dbReference>
<dbReference type="GO" id="GO:0032396">
    <property type="term" value="F:inhibitory MHC class I receptor activity"/>
    <property type="evidence" value="ECO:0007669"/>
    <property type="project" value="TreeGrafter"/>
</dbReference>
<gene>
    <name evidence="14" type="ORF">JEQ12_005741</name>
</gene>
<evidence type="ECO:0000313" key="15">
    <source>
        <dbReference type="Proteomes" id="UP000664991"/>
    </source>
</evidence>
<accession>A0A836CW68</accession>
<dbReference type="Proteomes" id="UP000664991">
    <property type="component" value="Chromosome 14"/>
</dbReference>
<keyword evidence="5" id="KW-0677">Repeat</keyword>
<name>A0A836CW68_SHEEP</name>
<dbReference type="Pfam" id="PF13895">
    <property type="entry name" value="Ig_2"/>
    <property type="match status" value="3"/>
</dbReference>
<keyword evidence="8" id="KW-1015">Disulfide bond</keyword>
<dbReference type="GO" id="GO:0019221">
    <property type="term" value="P:cytokine-mediated signaling pathway"/>
    <property type="evidence" value="ECO:0007669"/>
    <property type="project" value="TreeGrafter"/>
</dbReference>
<dbReference type="PROSITE" id="PS50835">
    <property type="entry name" value="IG_LIKE"/>
    <property type="match status" value="7"/>
</dbReference>
<dbReference type="GO" id="GO:0005886">
    <property type="term" value="C:plasma membrane"/>
    <property type="evidence" value="ECO:0007669"/>
    <property type="project" value="TreeGrafter"/>
</dbReference>
<dbReference type="InterPro" id="IPR003599">
    <property type="entry name" value="Ig_sub"/>
</dbReference>
<sequence>MYRKPSLSTQPGSLVLPGDNLTLRCHSEASFGSFALTKDEGLSPPLRLEGQQSPDLTLGWMSCTHRGWYRRYSGHNSYAWSDTSAPLDILITAEVPLSWPRSRLSAQGAGPGSALVVTGPGRGSWSRGPGMHRKPSLSARPGASVPQGENVTLQCRSEVQADTFHLSKEGSLAAPQHLRLQDPAPPVQANFTLRAVTSAHSGTYRCYSSQSTAPHLLSLPSDPLELQFLGSNDKPSLSALPSPVVTSGGKVTLQCGSHRGFNRFHLTKEGEDAFSWTLDGERRPDGQTQALFPVGPVTPGHGWTFRCYNFYRDTPQVWSAPSDPLELLVSGLSGKPSLLTPQGLVVTSGQNLTLQCRSDVGYARFALSKEGGQDLPQRPARRPQGGLSQADFPLGPVGTIHGGRYRCYGGHSLSSEWSAPSEPLELLVAGRLRDSPSLSVQPGPSVAPGETVTLLCQSGNRTDTFLLSKEGAAHRPLRLRSQDQDGRYQAEFSLSPVTSAHGGTYRCYRSLSTDPYLLSQPSEPLALVVSGLSVGLRTQVQAGTLPKPTIWAEPGSLVPWRSPVTIWCQGTPGAQEFRLDKEGILDHWDRQKLLEPGDKARFSIQHMEQFHAGSYRCYYKTPTGWSERSDHLELVVTGAYGKPSLSALPSPVVTSGGNVTLQCASYHGFNRFLLTKEGEDAFSWTLDGELRPDWQTQALFPVGPVSPGHGWTFRCYGFYRDTPRVWSAPSNPLELLVPGLSGKPSLLTPQGPVVTSGQNLTLQCRSDVGYARFVLSKEGRQDLPQRPAQRLQAGLSQADFPLGPVGTIHGGRYRCYGGHSLSSEWSAPSEPLELLVAGRLRESPSLSVQPGPSVSLGETVTLLCQSGDRTDTFLLSKEGAAQRPLRLRSQDQDGRYQAEFSLSPVTSAHGGTYRCYRSLSTDPYLLSRPSEPLALVVSGLTWYLSVLIGVSVTFVLLLLILLVLFLRHRGQDRRRDSGAADPGPEDRGPHSSSSPAADAQDQAIYAAMSDAHSEVGLQLDHQAATSEGPQDVTYAQLNHSTLRRGTAAPPSPPSGEPPAEPRVYKAPFLSAQPSPVVAAGGSVSLTCSSQYAGGTLHLLKEGGAELLRYRTRRNYGNQGREQAVFFVGPVTASHGGTYRCYDAPNSQPYLWSRPSDPLHLQVTGLSRAPSLSAQPGSLVLPGDNLTLQCRSEAGSGSFALTKDEGLSPPLRLEGQQSPDFPLGRVSRAHGGRYRCYSGHNLSYAWSAPSAPLDILIAGMHRKPSLSARPGASVPQGENVTLQCRSEVQADTFHLSKEGSLAAPQHLRLQDPAPPVQANFTLRAVTSAHSGTYRCYSSHSTAPHLLSLPSDPLELLVSGGSGNQLLPASESGSGLTWYLSVLIGVLVTFVLLLLVLLFLFLRHRGQDRRRKSAAAASVLEDRGKQKSSSPAADAPEESLYCAVMEDARPEHGRVRDSQAATPEDPQDVAYAELDHSAVRQGATAPSNPQSGERPAEPSVYAALALH</sequence>
<feature type="domain" description="Ig-like" evidence="13">
    <location>
        <begin position="135"/>
        <end position="218"/>
    </location>
</feature>
<feature type="region of interest" description="Disordered" evidence="11">
    <location>
        <begin position="972"/>
        <end position="998"/>
    </location>
</feature>
<protein>
    <recommendedName>
        <fullName evidence="13">Ig-like domain-containing protein</fullName>
    </recommendedName>
</protein>
<feature type="region of interest" description="Disordered" evidence="11">
    <location>
        <begin position="1414"/>
        <end position="1434"/>
    </location>
</feature>
<dbReference type="InterPro" id="IPR013151">
    <property type="entry name" value="Immunoglobulin_dom"/>
</dbReference>
<dbReference type="InterPro" id="IPR036179">
    <property type="entry name" value="Ig-like_dom_sf"/>
</dbReference>
<keyword evidence="9" id="KW-0325">Glycoprotein</keyword>
<dbReference type="EMBL" id="JAEMGP010000014">
    <property type="protein sequence ID" value="KAG5201207.1"/>
    <property type="molecule type" value="Genomic_DNA"/>
</dbReference>
<feature type="domain" description="Ig-like" evidence="13">
    <location>
        <begin position="436"/>
        <end position="507"/>
    </location>
</feature>
<evidence type="ECO:0000256" key="2">
    <source>
        <dbReference type="ARBA" id="ARBA00022475"/>
    </source>
</evidence>
<dbReference type="CDD" id="cd05751">
    <property type="entry name" value="IgC2_D1_LILR_KIR_like"/>
    <property type="match status" value="1"/>
</dbReference>
<keyword evidence="3 12" id="KW-0812">Transmembrane</keyword>
<dbReference type="SMART" id="SM00409">
    <property type="entry name" value="IG"/>
    <property type="match status" value="11"/>
</dbReference>
<evidence type="ECO:0000256" key="6">
    <source>
        <dbReference type="ARBA" id="ARBA00022989"/>
    </source>
</evidence>
<dbReference type="InterPro" id="IPR050412">
    <property type="entry name" value="Ig-like_Receptors_ImmuneReg"/>
</dbReference>
<feature type="domain" description="Ig-like" evidence="13">
    <location>
        <begin position="844"/>
        <end position="915"/>
    </location>
</feature>
<evidence type="ECO:0000256" key="9">
    <source>
        <dbReference type="ARBA" id="ARBA00023180"/>
    </source>
</evidence>
<reference evidence="14 15" key="1">
    <citation type="submission" date="2020-12" db="EMBL/GenBank/DDBJ databases">
        <title>De novo assembly of Tibetan sheep genome.</title>
        <authorList>
            <person name="Li X."/>
        </authorList>
    </citation>
    <scope>NUCLEOTIDE SEQUENCE [LARGE SCALE GENOMIC DNA]</scope>
    <source>
        <tissue evidence="14">Heart</tissue>
    </source>
</reference>
<keyword evidence="10" id="KW-0393">Immunoglobulin domain</keyword>
<dbReference type="Pfam" id="PF13927">
    <property type="entry name" value="Ig_3"/>
    <property type="match status" value="2"/>
</dbReference>
<keyword evidence="2" id="KW-1003">Cell membrane</keyword>
<evidence type="ECO:0000313" key="14">
    <source>
        <dbReference type="EMBL" id="KAG5201207.1"/>
    </source>
</evidence>
<dbReference type="InterPro" id="IPR013783">
    <property type="entry name" value="Ig-like_fold"/>
</dbReference>
<evidence type="ECO:0000256" key="7">
    <source>
        <dbReference type="ARBA" id="ARBA00023136"/>
    </source>
</evidence>
<evidence type="ECO:0000256" key="1">
    <source>
        <dbReference type="ARBA" id="ARBA00004162"/>
    </source>
</evidence>
<keyword evidence="6 12" id="KW-1133">Transmembrane helix</keyword>